<dbReference type="Pfam" id="PF03729">
    <property type="entry name" value="DUF308"/>
    <property type="match status" value="2"/>
</dbReference>
<sequence>MTMKRQSDIGWFELVMGLILIILGIVIMRQPVGVLTWIVILCGLIAVISGIGDIVLYVKMERFTGFGPVISLVTGILGIMAGFMLIAHPGAGTWALAMILPIWIIAHCISRLSHLQYMKMHFGMTYYTISLILNILGLIVGILLIFRPMITLLSMGFLVGAFLIIEGAECIVVAFTGGRYYR</sequence>
<feature type="transmembrane region" description="Helical" evidence="1">
    <location>
        <begin position="152"/>
        <end position="175"/>
    </location>
</feature>
<name>A0ABR7I4J4_9FIRM</name>
<evidence type="ECO:0000256" key="1">
    <source>
        <dbReference type="SAM" id="Phobius"/>
    </source>
</evidence>
<dbReference type="PANTHER" id="PTHR34989">
    <property type="entry name" value="PROTEIN HDED"/>
    <property type="match status" value="1"/>
</dbReference>
<feature type="transmembrane region" description="Helical" evidence="1">
    <location>
        <begin position="65"/>
        <end position="87"/>
    </location>
</feature>
<dbReference type="PANTHER" id="PTHR34989:SF1">
    <property type="entry name" value="PROTEIN HDED"/>
    <property type="match status" value="1"/>
</dbReference>
<dbReference type="Proteomes" id="UP000633936">
    <property type="component" value="Unassembled WGS sequence"/>
</dbReference>
<organism evidence="2 3">
    <name type="scientific">Blautia intestinalis</name>
    <dbReference type="NCBI Taxonomy" id="2763028"/>
    <lineage>
        <taxon>Bacteria</taxon>
        <taxon>Bacillati</taxon>
        <taxon>Bacillota</taxon>
        <taxon>Clostridia</taxon>
        <taxon>Lachnospirales</taxon>
        <taxon>Lachnospiraceae</taxon>
        <taxon>Blautia</taxon>
    </lineage>
</organism>
<proteinExistence type="predicted"/>
<reference evidence="2 3" key="1">
    <citation type="submission" date="2020-08" db="EMBL/GenBank/DDBJ databases">
        <title>Genome public.</title>
        <authorList>
            <person name="Liu C."/>
            <person name="Sun Q."/>
        </authorList>
    </citation>
    <scope>NUCLEOTIDE SEQUENCE [LARGE SCALE GENOMIC DNA]</scope>
    <source>
        <strain evidence="2 3">27-44</strain>
    </source>
</reference>
<evidence type="ECO:0000313" key="3">
    <source>
        <dbReference type="Proteomes" id="UP000633936"/>
    </source>
</evidence>
<comment type="caution">
    <text evidence="2">The sequence shown here is derived from an EMBL/GenBank/DDBJ whole genome shotgun (WGS) entry which is preliminary data.</text>
</comment>
<feature type="transmembrane region" description="Helical" evidence="1">
    <location>
        <begin position="9"/>
        <end position="28"/>
    </location>
</feature>
<keyword evidence="1" id="KW-1133">Transmembrane helix</keyword>
<keyword evidence="1" id="KW-0812">Transmembrane</keyword>
<feature type="transmembrane region" description="Helical" evidence="1">
    <location>
        <begin position="34"/>
        <end position="58"/>
    </location>
</feature>
<dbReference type="EMBL" id="JACOQE010000010">
    <property type="protein sequence ID" value="MBC5741434.1"/>
    <property type="molecule type" value="Genomic_DNA"/>
</dbReference>
<evidence type="ECO:0000313" key="2">
    <source>
        <dbReference type="EMBL" id="MBC5741434.1"/>
    </source>
</evidence>
<keyword evidence="1" id="KW-0472">Membrane</keyword>
<feature type="transmembrane region" description="Helical" evidence="1">
    <location>
        <begin position="124"/>
        <end position="146"/>
    </location>
</feature>
<dbReference type="InterPro" id="IPR005325">
    <property type="entry name" value="DUF308_memb"/>
</dbReference>
<accession>A0ABR7I4J4</accession>
<gene>
    <name evidence="2" type="ORF">H8Z79_13515</name>
</gene>
<keyword evidence="3" id="KW-1185">Reference proteome</keyword>
<feature type="transmembrane region" description="Helical" evidence="1">
    <location>
        <begin position="93"/>
        <end position="112"/>
    </location>
</feature>
<dbReference type="InterPro" id="IPR052712">
    <property type="entry name" value="Acid_resist_chaperone_HdeD"/>
</dbReference>
<protein>
    <submittedName>
        <fullName evidence="2">DUF308 domain-containing protein</fullName>
    </submittedName>
</protein>